<comment type="caution">
    <text evidence="1">The sequence shown here is derived from an EMBL/GenBank/DDBJ whole genome shotgun (WGS) entry which is preliminary data.</text>
</comment>
<evidence type="ECO:0000313" key="2">
    <source>
        <dbReference type="Proteomes" id="UP000005951"/>
    </source>
</evidence>
<dbReference type="EMBL" id="AJYC02000067">
    <property type="protein sequence ID" value="EKT80604.1"/>
    <property type="molecule type" value="Genomic_DNA"/>
</dbReference>
<gene>
    <name evidence="1" type="ORF">WSS_A21544</name>
</gene>
<reference evidence="1 2" key="1">
    <citation type="journal article" date="2013" name="Genome Announc.">
        <title>Draft Genome Sequence of Rhodococcus opacus Strain M213 Shows a Diverse Catabolic Potential.</title>
        <authorList>
            <person name="Pathak A."/>
            <person name="Green S.J."/>
            <person name="Ogram A."/>
            <person name="Chauhan A."/>
        </authorList>
    </citation>
    <scope>NUCLEOTIDE SEQUENCE [LARGE SCALE GENOMIC DNA]</scope>
    <source>
        <strain evidence="1 2">M213</strain>
    </source>
</reference>
<sequence>MIASLFGVAVFSAFGILSRLLVGSWNSCGHKS</sequence>
<protein>
    <submittedName>
        <fullName evidence="1">ABC transporter permease</fullName>
    </submittedName>
</protein>
<organism evidence="1 2">
    <name type="scientific">Rhodococcus opacus M213</name>
    <dbReference type="NCBI Taxonomy" id="1129896"/>
    <lineage>
        <taxon>Bacteria</taxon>
        <taxon>Bacillati</taxon>
        <taxon>Actinomycetota</taxon>
        <taxon>Actinomycetes</taxon>
        <taxon>Mycobacteriales</taxon>
        <taxon>Nocardiaceae</taxon>
        <taxon>Rhodococcus</taxon>
    </lineage>
</organism>
<accession>K8XGU0</accession>
<dbReference type="Proteomes" id="UP000005951">
    <property type="component" value="Unassembled WGS sequence"/>
</dbReference>
<name>K8XGU0_RHOOP</name>
<dbReference type="AlphaFoldDB" id="K8XGU0"/>
<proteinExistence type="predicted"/>
<evidence type="ECO:0000313" key="1">
    <source>
        <dbReference type="EMBL" id="EKT80604.1"/>
    </source>
</evidence>